<organism evidence="1 2">
    <name type="scientific">Streptomyces niphimycinicus</name>
    <dbReference type="NCBI Taxonomy" id="2842201"/>
    <lineage>
        <taxon>Bacteria</taxon>
        <taxon>Bacillati</taxon>
        <taxon>Actinomycetota</taxon>
        <taxon>Actinomycetes</taxon>
        <taxon>Kitasatosporales</taxon>
        <taxon>Streptomycetaceae</taxon>
        <taxon>Streptomyces</taxon>
    </lineage>
</organism>
<dbReference type="Proteomes" id="UP000720508">
    <property type="component" value="Unassembled WGS sequence"/>
</dbReference>
<accession>A0ABS6CC16</accession>
<dbReference type="EMBL" id="JAHLEM010000084">
    <property type="protein sequence ID" value="MBU3864439.1"/>
    <property type="molecule type" value="Genomic_DNA"/>
</dbReference>
<name>A0ABS6CC16_9ACTN</name>
<evidence type="ECO:0000313" key="2">
    <source>
        <dbReference type="Proteomes" id="UP000720508"/>
    </source>
</evidence>
<keyword evidence="2" id="KW-1185">Reference proteome</keyword>
<proteinExistence type="predicted"/>
<reference evidence="1 2" key="1">
    <citation type="submission" date="2021-06" db="EMBL/GenBank/DDBJ databases">
        <authorList>
            <person name="Pan X."/>
        </authorList>
    </citation>
    <scope>NUCLEOTIDE SEQUENCE [LARGE SCALE GENOMIC DNA]</scope>
    <source>
        <strain evidence="1 2">4503</strain>
    </source>
</reference>
<gene>
    <name evidence="1" type="ORF">KN815_10210</name>
</gene>
<protein>
    <submittedName>
        <fullName evidence="1">Uncharacterized protein</fullName>
    </submittedName>
</protein>
<sequence>MEEVSRVLLNALDCLPPPERAVSVLHGAFGITDHRVAQVRVVLDP</sequence>
<comment type="caution">
    <text evidence="1">The sequence shown here is derived from an EMBL/GenBank/DDBJ whole genome shotgun (WGS) entry which is preliminary data.</text>
</comment>
<evidence type="ECO:0000313" key="1">
    <source>
        <dbReference type="EMBL" id="MBU3864439.1"/>
    </source>
</evidence>
<dbReference type="RefSeq" id="WP_216341446.1">
    <property type="nucleotide sequence ID" value="NZ_JAHLEM010000084.1"/>
</dbReference>